<dbReference type="GO" id="GO:0004497">
    <property type="term" value="F:monooxygenase activity"/>
    <property type="evidence" value="ECO:0007669"/>
    <property type="project" value="InterPro"/>
</dbReference>
<dbReference type="PANTHER" id="PTHR46696">
    <property type="entry name" value="P450, PUTATIVE (EUROFUNG)-RELATED"/>
    <property type="match status" value="1"/>
</dbReference>
<dbReference type="Proteomes" id="UP000431684">
    <property type="component" value="Unassembled WGS sequence"/>
</dbReference>
<sequence>MHTDHWPADAVAAVTHPDPYPYYAALAEHEAPRRDERLRLWVVAHPATVREVLAHPDCGVRPVHEPVPAALAGAAARLFGALVRMNDGARHAAPKASLQGALARLPPAQVAERAGTVAARIAAHIAAGAAHAVDDAAALNAFVCGVPVQTVASLLGFADEQLPDVAAAVGRFVACLSPLATAAELAAGAVAAQALLDALRRLVQCGPRTALLAALVQAPWPDEHTMLANLAGLMTQTHEATAGLLGNCIVARLRGAAAGPAELVVDVMARDPAIHNTRRFAARDVTIAGVRVPAGQAFLLVLAGVRGRDTAGFGHGRHACPGHATARAIVAQALHVLPALRPLSRVAWRYRPSVNARMPHFIDEQEAT</sequence>
<gene>
    <name evidence="2" type="ORF">GJV26_08855</name>
</gene>
<dbReference type="CDD" id="cd11036">
    <property type="entry name" value="AknT-like"/>
    <property type="match status" value="1"/>
</dbReference>
<dbReference type="PROSITE" id="PS00086">
    <property type="entry name" value="CYTOCHROME_P450"/>
    <property type="match status" value="1"/>
</dbReference>
<keyword evidence="3" id="KW-1185">Reference proteome</keyword>
<evidence type="ECO:0000313" key="2">
    <source>
        <dbReference type="EMBL" id="MUI12577.1"/>
    </source>
</evidence>
<organism evidence="2 3">
    <name type="scientific">Pseudoduganella dura</name>
    <dbReference type="NCBI Taxonomy" id="321982"/>
    <lineage>
        <taxon>Bacteria</taxon>
        <taxon>Pseudomonadati</taxon>
        <taxon>Pseudomonadota</taxon>
        <taxon>Betaproteobacteria</taxon>
        <taxon>Burkholderiales</taxon>
        <taxon>Oxalobacteraceae</taxon>
        <taxon>Telluria group</taxon>
        <taxon>Pseudoduganella</taxon>
    </lineage>
</organism>
<dbReference type="RefSeq" id="WP_155708504.1">
    <property type="nucleotide sequence ID" value="NZ_BMWU01000028.1"/>
</dbReference>
<dbReference type="GO" id="GO:0016705">
    <property type="term" value="F:oxidoreductase activity, acting on paired donors, with incorporation or reduction of molecular oxygen"/>
    <property type="evidence" value="ECO:0007669"/>
    <property type="project" value="InterPro"/>
</dbReference>
<dbReference type="EMBL" id="WNWM01000002">
    <property type="protein sequence ID" value="MUI12577.1"/>
    <property type="molecule type" value="Genomic_DNA"/>
</dbReference>
<proteinExistence type="inferred from homology"/>
<accession>A0A6I3X8F7</accession>
<dbReference type="OrthoDB" id="4168525at2"/>
<dbReference type="AlphaFoldDB" id="A0A6I3X8F7"/>
<evidence type="ECO:0000313" key="3">
    <source>
        <dbReference type="Proteomes" id="UP000431684"/>
    </source>
</evidence>
<dbReference type="SUPFAM" id="SSF48264">
    <property type="entry name" value="Cytochrome P450"/>
    <property type="match status" value="1"/>
</dbReference>
<protein>
    <submittedName>
        <fullName evidence="2">Cytochrome P450</fullName>
    </submittedName>
</protein>
<dbReference type="PANTHER" id="PTHR46696:SF1">
    <property type="entry name" value="CYTOCHROME P450 YJIB-RELATED"/>
    <property type="match status" value="1"/>
</dbReference>
<dbReference type="InterPro" id="IPR036396">
    <property type="entry name" value="Cyt_P450_sf"/>
</dbReference>
<comment type="caution">
    <text evidence="2">The sequence shown here is derived from an EMBL/GenBank/DDBJ whole genome shotgun (WGS) entry which is preliminary data.</text>
</comment>
<dbReference type="Gene3D" id="1.10.630.10">
    <property type="entry name" value="Cytochrome P450"/>
    <property type="match status" value="2"/>
</dbReference>
<dbReference type="GO" id="GO:0005506">
    <property type="term" value="F:iron ion binding"/>
    <property type="evidence" value="ECO:0007669"/>
    <property type="project" value="InterPro"/>
</dbReference>
<evidence type="ECO:0000256" key="1">
    <source>
        <dbReference type="ARBA" id="ARBA00010617"/>
    </source>
</evidence>
<name>A0A6I3X8F7_9BURK</name>
<dbReference type="GO" id="GO:0020037">
    <property type="term" value="F:heme binding"/>
    <property type="evidence" value="ECO:0007669"/>
    <property type="project" value="InterPro"/>
</dbReference>
<dbReference type="InterPro" id="IPR017972">
    <property type="entry name" value="Cyt_P450_CS"/>
</dbReference>
<comment type="similarity">
    <text evidence="1">Belongs to the cytochrome P450 family.</text>
</comment>
<reference evidence="2 3" key="1">
    <citation type="submission" date="2019-11" db="EMBL/GenBank/DDBJ databases">
        <title>Draft Genome Sequences of Six Type Strains of the Genus Massilia.</title>
        <authorList>
            <person name="Miess H."/>
            <person name="Frediansyah A."/>
            <person name="Goeker M."/>
            <person name="Gross H."/>
        </authorList>
    </citation>
    <scope>NUCLEOTIDE SEQUENCE [LARGE SCALE GENOMIC DNA]</scope>
    <source>
        <strain evidence="2 3">DSM 17513</strain>
    </source>
</reference>